<proteinExistence type="predicted"/>
<dbReference type="InterPro" id="IPR012543">
    <property type="entry name" value="DUF1694"/>
</dbReference>
<dbReference type="EMBL" id="VLXZ01000005">
    <property type="protein sequence ID" value="TSB46710.1"/>
    <property type="molecule type" value="Genomic_DNA"/>
</dbReference>
<name>A0A553ZZ41_9BACI</name>
<dbReference type="Pfam" id="PF07997">
    <property type="entry name" value="DUF1694"/>
    <property type="match status" value="1"/>
</dbReference>
<gene>
    <name evidence="1" type="ORF">FN960_10165</name>
</gene>
<dbReference type="OrthoDB" id="95278at2"/>
<reference evidence="1 2" key="1">
    <citation type="submission" date="2019-07" db="EMBL/GenBank/DDBJ databases">
        <authorList>
            <person name="Park Y.J."/>
            <person name="Jeong S.E."/>
            <person name="Jung H.S."/>
        </authorList>
    </citation>
    <scope>NUCLEOTIDE SEQUENCE [LARGE SCALE GENOMIC DNA]</scope>
    <source>
        <strain evidence="2">P16(2019)</strain>
    </source>
</reference>
<evidence type="ECO:0000313" key="1">
    <source>
        <dbReference type="EMBL" id="TSB46710.1"/>
    </source>
</evidence>
<dbReference type="SUPFAM" id="SSF160515">
    <property type="entry name" value="YueI-like"/>
    <property type="match status" value="1"/>
</dbReference>
<dbReference type="Gene3D" id="3.30.1330.30">
    <property type="match status" value="1"/>
</dbReference>
<keyword evidence="2" id="KW-1185">Reference proteome</keyword>
<dbReference type="Proteomes" id="UP000318521">
    <property type="component" value="Unassembled WGS sequence"/>
</dbReference>
<evidence type="ECO:0000313" key="2">
    <source>
        <dbReference type="Proteomes" id="UP000318521"/>
    </source>
</evidence>
<protein>
    <submittedName>
        <fullName evidence="1">DUF1694 domain-containing protein</fullName>
    </submittedName>
</protein>
<dbReference type="InterPro" id="IPR029064">
    <property type="entry name" value="Ribosomal_eL30-like_sf"/>
</dbReference>
<sequence length="143" mass="16042">MISGGTIIMKKVNDILEEAIYGKPEIRPQERKLFLSTIMERVYLALTIKQVLSSNTYQQISSIMQSKKDLHLYINGHLSYQFYSKYTKLASTHSVPFTIVTPTEGIPTGLVLASANSPASPSPASIFVEDSLHEKDMKEFNKD</sequence>
<organism evidence="1 2">
    <name type="scientific">Alkalicoccobacillus porphyridii</name>
    <dbReference type="NCBI Taxonomy" id="2597270"/>
    <lineage>
        <taxon>Bacteria</taxon>
        <taxon>Bacillati</taxon>
        <taxon>Bacillota</taxon>
        <taxon>Bacilli</taxon>
        <taxon>Bacillales</taxon>
        <taxon>Bacillaceae</taxon>
        <taxon>Alkalicoccobacillus</taxon>
    </lineage>
</organism>
<accession>A0A553ZZ41</accession>
<dbReference type="AlphaFoldDB" id="A0A553ZZ41"/>
<comment type="caution">
    <text evidence="1">The sequence shown here is derived from an EMBL/GenBank/DDBJ whole genome shotgun (WGS) entry which is preliminary data.</text>
</comment>